<organism evidence="2 3">
    <name type="scientific">Kocuria coralli</name>
    <dbReference type="NCBI Taxonomy" id="1461025"/>
    <lineage>
        <taxon>Bacteria</taxon>
        <taxon>Bacillati</taxon>
        <taxon>Actinomycetota</taxon>
        <taxon>Actinomycetes</taxon>
        <taxon>Micrococcales</taxon>
        <taxon>Micrococcaceae</taxon>
        <taxon>Kocuria</taxon>
    </lineage>
</organism>
<evidence type="ECO:0000259" key="1">
    <source>
        <dbReference type="Pfam" id="PF04168"/>
    </source>
</evidence>
<protein>
    <submittedName>
        <fullName evidence="2">Alpha-E domain-containing protein</fullName>
    </submittedName>
</protein>
<gene>
    <name evidence="2" type="ORF">FCK90_13870</name>
</gene>
<dbReference type="PANTHER" id="PTHR34595">
    <property type="entry name" value="BLR5612 PROTEIN"/>
    <property type="match status" value="1"/>
</dbReference>
<dbReference type="PANTHER" id="PTHR34595:SF7">
    <property type="entry name" value="SLL1039 PROTEIN"/>
    <property type="match status" value="1"/>
</dbReference>
<reference evidence="2 3" key="1">
    <citation type="submission" date="2019-05" db="EMBL/GenBank/DDBJ databases">
        <title>Kocuria coralli sp. nov., a novel actinobacterium isolated from coral reef seawater.</title>
        <authorList>
            <person name="Li J."/>
        </authorList>
    </citation>
    <scope>NUCLEOTIDE SEQUENCE [LARGE SCALE GENOMIC DNA]</scope>
    <source>
        <strain evidence="2 3">SCSIO 13007</strain>
    </source>
</reference>
<sequence>MLSRIAESLFWIGRYMERADGVSRILDVHLERITQLPEAEQSQELRRIMDVMGAPSTDENPDVGVLIHELAWNRQSKTSIAGSVNAARENARRAREIVSSKMWEAVNSTYYGLNQHRHDVVGTFRMCQWAAERISTIRGQAEMTMSHDQSWQFLTLGVTLERADMTARLLWTRTSGLSPSAETSWVDILHCAGAYEAFLRTRNGSFNDESAVRFLLLDRLFPRSIIYSLTHAERILEALDPGSRRMGFTNDARRIIGRARAELEFLNSENITRELPKHLNEVQAAVASTAEFVTDKYFTHEQESSWFGGVL</sequence>
<name>A0A5J5KU07_9MICC</name>
<dbReference type="InterPro" id="IPR051680">
    <property type="entry name" value="ATP-dep_Glu-Cys_Ligase-2"/>
</dbReference>
<keyword evidence="3" id="KW-1185">Reference proteome</keyword>
<dbReference type="RefSeq" id="WP_158034906.1">
    <property type="nucleotide sequence ID" value="NZ_ML708630.1"/>
</dbReference>
<comment type="caution">
    <text evidence="2">The sequence shown here is derived from an EMBL/GenBank/DDBJ whole genome shotgun (WGS) entry which is preliminary data.</text>
</comment>
<evidence type="ECO:0000313" key="3">
    <source>
        <dbReference type="Proteomes" id="UP000325957"/>
    </source>
</evidence>
<dbReference type="Proteomes" id="UP000325957">
    <property type="component" value="Unassembled WGS sequence"/>
</dbReference>
<dbReference type="Pfam" id="PF04168">
    <property type="entry name" value="Alpha-E"/>
    <property type="match status" value="1"/>
</dbReference>
<accession>A0A5J5KU07</accession>
<evidence type="ECO:0000313" key="2">
    <source>
        <dbReference type="EMBL" id="KAA9393133.1"/>
    </source>
</evidence>
<dbReference type="InterPro" id="IPR007296">
    <property type="entry name" value="DUF403"/>
</dbReference>
<proteinExistence type="predicted"/>
<feature type="domain" description="DUF403" evidence="1">
    <location>
        <begin position="1"/>
        <end position="298"/>
    </location>
</feature>
<dbReference type="EMBL" id="SZWF01000026">
    <property type="protein sequence ID" value="KAA9393133.1"/>
    <property type="molecule type" value="Genomic_DNA"/>
</dbReference>
<dbReference type="AlphaFoldDB" id="A0A5J5KU07"/>
<dbReference type="OrthoDB" id="9803532at2"/>